<protein>
    <submittedName>
        <fullName evidence="1">O-spanin</fullName>
    </submittedName>
</protein>
<dbReference type="Pfam" id="PF23793">
    <property type="entry name" value="LysC"/>
    <property type="match status" value="1"/>
</dbReference>
<sequence>MLFPMMLLTSCGIGIPGELLKDCAVPHLKDGPVVNQDIIDLAIEREFALKSCNVDKKALREFVKKHPKLREK</sequence>
<accession>A0A8F2F4G9</accession>
<evidence type="ECO:0000313" key="2">
    <source>
        <dbReference type="Proteomes" id="UP000693765"/>
    </source>
</evidence>
<evidence type="ECO:0000313" key="1">
    <source>
        <dbReference type="EMBL" id="QWT56543.1"/>
    </source>
</evidence>
<proteinExistence type="predicted"/>
<dbReference type="Proteomes" id="UP000693765">
    <property type="component" value="Segment"/>
</dbReference>
<reference evidence="1" key="1">
    <citation type="submission" date="2021-03" db="EMBL/GenBank/DDBJ databases">
        <authorList>
            <person name="Tong Y."/>
            <person name="Zhang W."/>
            <person name="Tian F."/>
            <person name="Li J."/>
            <person name="He X."/>
        </authorList>
    </citation>
    <scope>NUCLEOTIDE SEQUENCE</scope>
</reference>
<keyword evidence="2" id="KW-1185">Reference proteome</keyword>
<name>A0A8F2F4G9_9CAUD</name>
<dbReference type="InterPro" id="IPR058979">
    <property type="entry name" value="LysC-like"/>
</dbReference>
<dbReference type="EMBL" id="MW831865">
    <property type="protein sequence ID" value="QWT56543.1"/>
    <property type="molecule type" value="Genomic_DNA"/>
</dbReference>
<organism evidence="1 2">
    <name type="scientific">Stenotrophomonas phage BUCT598</name>
    <dbReference type="NCBI Taxonomy" id="2834253"/>
    <lineage>
        <taxon>Viruses</taxon>
        <taxon>Duplodnaviria</taxon>
        <taxon>Heunggongvirae</taxon>
        <taxon>Uroviricota</taxon>
        <taxon>Caudoviricetes</taxon>
        <taxon>Autographivirales</taxon>
        <taxon>Autonotataviridae</taxon>
        <taxon>Gujervirinae</taxon>
        <taxon>Smasvirus</taxon>
        <taxon>Smasvirus BUCT598</taxon>
    </lineage>
</organism>